<organism evidence="1">
    <name type="scientific">Octopus bimaculoides</name>
    <name type="common">California two-spotted octopus</name>
    <dbReference type="NCBI Taxonomy" id="37653"/>
    <lineage>
        <taxon>Eukaryota</taxon>
        <taxon>Metazoa</taxon>
        <taxon>Spiralia</taxon>
        <taxon>Lophotrochozoa</taxon>
        <taxon>Mollusca</taxon>
        <taxon>Cephalopoda</taxon>
        <taxon>Coleoidea</taxon>
        <taxon>Octopodiformes</taxon>
        <taxon>Octopoda</taxon>
        <taxon>Incirrata</taxon>
        <taxon>Octopodidae</taxon>
        <taxon>Octopus</taxon>
    </lineage>
</organism>
<dbReference type="AlphaFoldDB" id="A0A0L8IAT9"/>
<proteinExistence type="predicted"/>
<evidence type="ECO:0000313" key="1">
    <source>
        <dbReference type="EMBL" id="KOF98529.1"/>
    </source>
</evidence>
<reference evidence="1" key="1">
    <citation type="submission" date="2015-07" db="EMBL/GenBank/DDBJ databases">
        <title>MeaNS - Measles Nucleotide Surveillance Program.</title>
        <authorList>
            <person name="Tran T."/>
            <person name="Druce J."/>
        </authorList>
    </citation>
    <scope>NUCLEOTIDE SEQUENCE</scope>
    <source>
        <strain evidence="1">UCB-OBI-ISO-001</strain>
        <tissue evidence="1">Gonad</tissue>
    </source>
</reference>
<dbReference type="EMBL" id="KQ416131">
    <property type="protein sequence ID" value="KOF98529.1"/>
    <property type="molecule type" value="Genomic_DNA"/>
</dbReference>
<accession>A0A0L8IAT9</accession>
<gene>
    <name evidence="1" type="ORF">OCBIM_22024897mg</name>
</gene>
<sequence>MYKYIEKKCIMHLEHTHTHTLTFMHTHTHARKEQNINYCIQHSERLIYYLL</sequence>
<protein>
    <submittedName>
        <fullName evidence="1">Uncharacterized protein</fullName>
    </submittedName>
</protein>
<name>A0A0L8IAT9_OCTBM</name>